<dbReference type="GO" id="GO:0008967">
    <property type="term" value="F:phosphoglycolate phosphatase activity"/>
    <property type="evidence" value="ECO:0007669"/>
    <property type="project" value="TreeGrafter"/>
</dbReference>
<dbReference type="InterPro" id="IPR041492">
    <property type="entry name" value="HAD_2"/>
</dbReference>
<reference evidence="1" key="1">
    <citation type="journal article" date="2021" name="ISME J.">
        <title>Mercury methylation by metabolically versatile and cosmopolitan marine bacteria.</title>
        <authorList>
            <person name="Lin H."/>
            <person name="Ascher D.B."/>
            <person name="Myung Y."/>
            <person name="Lamborg C.H."/>
            <person name="Hallam S.J."/>
            <person name="Gionfriddo C.M."/>
            <person name="Holt K.E."/>
            <person name="Moreau J.W."/>
        </authorList>
    </citation>
    <scope>NUCLEOTIDE SEQUENCE</scope>
    <source>
        <strain evidence="1">SI075_bin30</strain>
    </source>
</reference>
<dbReference type="Proteomes" id="UP000722459">
    <property type="component" value="Unassembled WGS sequence"/>
</dbReference>
<comment type="caution">
    <text evidence="1">The sequence shown here is derived from an EMBL/GenBank/DDBJ whole genome shotgun (WGS) entry which is preliminary data.</text>
</comment>
<dbReference type="InterPro" id="IPR023214">
    <property type="entry name" value="HAD_sf"/>
</dbReference>
<dbReference type="EMBL" id="JABJNZ010000066">
    <property type="protein sequence ID" value="MBT4870968.1"/>
    <property type="molecule type" value="Genomic_DNA"/>
</dbReference>
<organism evidence="1 2">
    <name type="scientific">Candidatus Iainarchaeum sp</name>
    <dbReference type="NCBI Taxonomy" id="3101447"/>
    <lineage>
        <taxon>Archaea</taxon>
        <taxon>Candidatus Iainarchaeota</taxon>
        <taxon>Candidatus Iainarchaeia</taxon>
        <taxon>Candidatus Iainarchaeales</taxon>
        <taxon>Candidatus Iainarchaeaceae</taxon>
        <taxon>Candidatus Iainarchaeum</taxon>
    </lineage>
</organism>
<accession>A0A8T5GGV0</accession>
<gene>
    <name evidence="1" type="ORF">HON47_05320</name>
</gene>
<dbReference type="Pfam" id="PF13419">
    <property type="entry name" value="HAD_2"/>
    <property type="match status" value="1"/>
</dbReference>
<dbReference type="PANTHER" id="PTHR43434:SF1">
    <property type="entry name" value="PHOSPHOGLYCOLATE PHOSPHATASE"/>
    <property type="match status" value="1"/>
</dbReference>
<keyword evidence="1" id="KW-0378">Hydrolase</keyword>
<dbReference type="Gene3D" id="3.40.50.1000">
    <property type="entry name" value="HAD superfamily/HAD-like"/>
    <property type="match status" value="1"/>
</dbReference>
<dbReference type="SUPFAM" id="SSF56784">
    <property type="entry name" value="HAD-like"/>
    <property type="match status" value="1"/>
</dbReference>
<sequence length="191" mass="21694">MLSTYTVAMKIFAIRGIEKRSIEEFKEIYELPWINIYKKLGVDIEMDEEYALWRKLSPKYEKLVVPIAGAKETLKKLKEMGVKTIILSSRDASLVLTEVKNHGFADLIDSVVAGVHDKKEVIHELLVSHEIEKENALYVGDMPHDIDTAKHAGIKSVAVLSGFGKKEELKVEKPDFMIEDISELIKLVKQN</sequence>
<dbReference type="InterPro" id="IPR036412">
    <property type="entry name" value="HAD-like_sf"/>
</dbReference>
<evidence type="ECO:0000313" key="1">
    <source>
        <dbReference type="EMBL" id="MBT4870968.1"/>
    </source>
</evidence>
<name>A0A8T5GGV0_9ARCH</name>
<dbReference type="InterPro" id="IPR050155">
    <property type="entry name" value="HAD-like_hydrolase_sf"/>
</dbReference>
<proteinExistence type="predicted"/>
<protein>
    <submittedName>
        <fullName evidence="1">HAD family hydrolase</fullName>
    </submittedName>
</protein>
<dbReference type="AlphaFoldDB" id="A0A8T5GGV0"/>
<evidence type="ECO:0000313" key="2">
    <source>
        <dbReference type="Proteomes" id="UP000722459"/>
    </source>
</evidence>
<dbReference type="PANTHER" id="PTHR43434">
    <property type="entry name" value="PHOSPHOGLYCOLATE PHOSPHATASE"/>
    <property type="match status" value="1"/>
</dbReference>
<dbReference type="GO" id="GO:0006281">
    <property type="term" value="P:DNA repair"/>
    <property type="evidence" value="ECO:0007669"/>
    <property type="project" value="TreeGrafter"/>
</dbReference>